<organism evidence="2 3">
    <name type="scientific">Portunus trituberculatus</name>
    <name type="common">Swimming crab</name>
    <name type="synonym">Neptunus trituberculatus</name>
    <dbReference type="NCBI Taxonomy" id="210409"/>
    <lineage>
        <taxon>Eukaryota</taxon>
        <taxon>Metazoa</taxon>
        <taxon>Ecdysozoa</taxon>
        <taxon>Arthropoda</taxon>
        <taxon>Crustacea</taxon>
        <taxon>Multicrustacea</taxon>
        <taxon>Malacostraca</taxon>
        <taxon>Eumalacostraca</taxon>
        <taxon>Eucarida</taxon>
        <taxon>Decapoda</taxon>
        <taxon>Pleocyemata</taxon>
        <taxon>Brachyura</taxon>
        <taxon>Eubrachyura</taxon>
        <taxon>Portunoidea</taxon>
        <taxon>Portunidae</taxon>
        <taxon>Portuninae</taxon>
        <taxon>Portunus</taxon>
    </lineage>
</organism>
<dbReference type="Proteomes" id="UP000324222">
    <property type="component" value="Unassembled WGS sequence"/>
</dbReference>
<comment type="caution">
    <text evidence="2">The sequence shown here is derived from an EMBL/GenBank/DDBJ whole genome shotgun (WGS) entry which is preliminary data.</text>
</comment>
<gene>
    <name evidence="2" type="ORF">E2C01_082394</name>
</gene>
<sequence length="98" mass="11024">MQLAPPLNKRFRSGRTVLQGSITTISSAPLRFEFSPVQYNQVVPYRCAAFASLAPLESRHGAEEPCMGRRQRERRKDELTGRPTHGKKGAVKLTSLER</sequence>
<name>A0A5B7IYZ8_PORTR</name>
<accession>A0A5B7IYZ8</accession>
<protein>
    <submittedName>
        <fullName evidence="2">Uncharacterized protein</fullName>
    </submittedName>
</protein>
<feature type="region of interest" description="Disordered" evidence="1">
    <location>
        <begin position="59"/>
        <end position="98"/>
    </location>
</feature>
<dbReference type="EMBL" id="VSRR010074787">
    <property type="protein sequence ID" value="MPC87529.1"/>
    <property type="molecule type" value="Genomic_DNA"/>
</dbReference>
<dbReference type="AlphaFoldDB" id="A0A5B7IYZ8"/>
<evidence type="ECO:0000313" key="2">
    <source>
        <dbReference type="EMBL" id="MPC87529.1"/>
    </source>
</evidence>
<keyword evidence="3" id="KW-1185">Reference proteome</keyword>
<reference evidence="2 3" key="1">
    <citation type="submission" date="2019-05" db="EMBL/GenBank/DDBJ databases">
        <title>Another draft genome of Portunus trituberculatus and its Hox gene families provides insights of decapod evolution.</title>
        <authorList>
            <person name="Jeong J.-H."/>
            <person name="Song I."/>
            <person name="Kim S."/>
            <person name="Choi T."/>
            <person name="Kim D."/>
            <person name="Ryu S."/>
            <person name="Kim W."/>
        </authorList>
    </citation>
    <scope>NUCLEOTIDE SEQUENCE [LARGE SCALE GENOMIC DNA]</scope>
    <source>
        <tissue evidence="2">Muscle</tissue>
    </source>
</reference>
<proteinExistence type="predicted"/>
<evidence type="ECO:0000256" key="1">
    <source>
        <dbReference type="SAM" id="MobiDB-lite"/>
    </source>
</evidence>
<evidence type="ECO:0000313" key="3">
    <source>
        <dbReference type="Proteomes" id="UP000324222"/>
    </source>
</evidence>